<accession>W8CCS7</accession>
<dbReference type="PANTHER" id="PTHR13142">
    <property type="entry name" value="INNER CENTROMERE PROTEIN"/>
    <property type="match status" value="1"/>
</dbReference>
<comment type="subcellular location">
    <subcellularLocation>
        <location evidence="1">Cytoplasm</location>
    </subcellularLocation>
</comment>
<feature type="compositionally biased region" description="Polar residues" evidence="3">
    <location>
        <begin position="295"/>
        <end position="311"/>
    </location>
</feature>
<dbReference type="PANTHER" id="PTHR13142:SF1">
    <property type="entry name" value="INNER CENTROMERE PROTEIN"/>
    <property type="match status" value="1"/>
</dbReference>
<feature type="compositionally biased region" description="Polar residues" evidence="3">
    <location>
        <begin position="35"/>
        <end position="56"/>
    </location>
</feature>
<keyword evidence="2" id="KW-0963">Cytoplasm</keyword>
<dbReference type="GO" id="GO:1990385">
    <property type="term" value="C:meiotic spindle midzone"/>
    <property type="evidence" value="ECO:0007669"/>
    <property type="project" value="TreeGrafter"/>
</dbReference>
<dbReference type="GO" id="GO:0051310">
    <property type="term" value="P:metaphase chromosome alignment"/>
    <property type="evidence" value="ECO:0007669"/>
    <property type="project" value="TreeGrafter"/>
</dbReference>
<dbReference type="GO" id="GO:0000776">
    <property type="term" value="C:kinetochore"/>
    <property type="evidence" value="ECO:0007669"/>
    <property type="project" value="TreeGrafter"/>
</dbReference>
<dbReference type="EMBL" id="GAMC01003176">
    <property type="protein sequence ID" value="JAC03380.1"/>
    <property type="molecule type" value="mRNA"/>
</dbReference>
<feature type="region of interest" description="Disordered" evidence="3">
    <location>
        <begin position="815"/>
        <end position="838"/>
    </location>
</feature>
<feature type="compositionally biased region" description="Low complexity" evidence="3">
    <location>
        <begin position="330"/>
        <end position="345"/>
    </location>
</feature>
<dbReference type="GO" id="GO:0030496">
    <property type="term" value="C:midbody"/>
    <property type="evidence" value="ECO:0007669"/>
    <property type="project" value="TreeGrafter"/>
</dbReference>
<dbReference type="GO" id="GO:0005634">
    <property type="term" value="C:nucleus"/>
    <property type="evidence" value="ECO:0007669"/>
    <property type="project" value="TreeGrafter"/>
</dbReference>
<protein>
    <submittedName>
        <fullName evidence="4">Inner centromere protein A</fullName>
    </submittedName>
</protein>
<gene>
    <name evidence="4" type="primary">INCEA</name>
</gene>
<feature type="region of interest" description="Disordered" evidence="3">
    <location>
        <begin position="103"/>
        <end position="311"/>
    </location>
</feature>
<evidence type="ECO:0000313" key="4">
    <source>
        <dbReference type="EMBL" id="JAC03380.1"/>
    </source>
</evidence>
<dbReference type="GO" id="GO:0051257">
    <property type="term" value="P:meiotic spindle midzone assembly"/>
    <property type="evidence" value="ECO:0007669"/>
    <property type="project" value="TreeGrafter"/>
</dbReference>
<feature type="region of interest" description="Disordered" evidence="3">
    <location>
        <begin position="486"/>
        <end position="555"/>
    </location>
</feature>
<sequence>MEELLKIFETSEENHREFEELKEKFMEDLRGKLTGQKSTLPASSYSGQLPSVTPQQTKKRAKRLSDLTESDNETVVAEIIPPRLSARTSNSKLLATAVAMEAEPIDNDFVPQTPNVNPKPAPRSEKIQSKEQTEGLLMPPPAMPAAQAQADTTQNNNGEISFARPQRAAKLKSEKNLKEPQIKGKLRRPSNFDNPKVKLEKEQRPSQMYQNEQSATQTNRDSSKSTASVASENSVIALPTKAPSVVEIESDEDAIEKDKERDRNSAEIGKTRGLCIKIKREKSSTGSIDGKEITDTSTPPTTLESSVSTQQTVPIPKVAVKAEAGSDDSTIGSTTVSANTTTTGNTRRRKKKDAVPKPIKVERFSEIDEGLCTRKTRKQTRASAASVYEDAVDNLVATEAVNTPPTRVSIVPPEIAAAAGMEETPNNRIQPDKTVVAGAVINDATFCANAAQTTFQVDAGQATFVMDNNNANMTVTLDKKSGTAATTVGDTTYNVNATGNTRDNSTASSHHSMETAKDTSHPQADSLITEDESFEKPKGKLATLPKPGRASAKLATTKAFKMPTRTNELFNPLVQSPVKKKVEAFENAAIAAHTKEVGTVGRPKRTKENNVPLGVNTPTFGKIASAPALGRFLTPTQSSNVTGTLAKIKKVPNSASKAMAHPKAIASVKASASSTSAKALSRENSAEDFRKGLHNLAEERKKQREQKHLIAAQQREAKERERAERAAKLVKEREEKRLKKQQEAEQKKQALEEIQRNLRKQEEADKLKAAKLKAEQERELLQQMKQQQNARAAAAKMLPPPPKLQSKYTFEMLHEDDSTDEEDKTSYKRPPPPTWSRSHVRGAAIRMQQYWPTKIIDSFFSVQPMSPDLRLIFPNISSHHLKRNSSVLWSPPPRYSELPKY</sequence>
<dbReference type="GO" id="GO:0032133">
    <property type="term" value="C:chromosome passenger complex"/>
    <property type="evidence" value="ECO:0007669"/>
    <property type="project" value="TreeGrafter"/>
</dbReference>
<feature type="region of interest" description="Disordered" evidence="3">
    <location>
        <begin position="324"/>
        <end position="355"/>
    </location>
</feature>
<evidence type="ECO:0000256" key="2">
    <source>
        <dbReference type="ARBA" id="ARBA00022490"/>
    </source>
</evidence>
<organism evidence="4">
    <name type="scientific">Ceratitis capitata</name>
    <name type="common">Mediterranean fruit fly</name>
    <name type="synonym">Tephritis capitata</name>
    <dbReference type="NCBI Taxonomy" id="7213"/>
    <lineage>
        <taxon>Eukaryota</taxon>
        <taxon>Metazoa</taxon>
        <taxon>Ecdysozoa</taxon>
        <taxon>Arthropoda</taxon>
        <taxon>Hexapoda</taxon>
        <taxon>Insecta</taxon>
        <taxon>Pterygota</taxon>
        <taxon>Neoptera</taxon>
        <taxon>Endopterygota</taxon>
        <taxon>Diptera</taxon>
        <taxon>Brachycera</taxon>
        <taxon>Muscomorpha</taxon>
        <taxon>Tephritoidea</taxon>
        <taxon>Tephritidae</taxon>
        <taxon>Ceratitis</taxon>
        <taxon>Ceratitis</taxon>
    </lineage>
</organism>
<dbReference type="OrthoDB" id="6123at2759"/>
<feature type="compositionally biased region" description="Basic and acidic residues" evidence="3">
    <location>
        <begin position="256"/>
        <end position="265"/>
    </location>
</feature>
<feature type="compositionally biased region" description="Basic and acidic residues" evidence="3">
    <location>
        <begin position="511"/>
        <end position="520"/>
    </location>
</feature>
<evidence type="ECO:0000256" key="1">
    <source>
        <dbReference type="ARBA" id="ARBA00004496"/>
    </source>
</evidence>
<dbReference type="GO" id="GO:0000281">
    <property type="term" value="P:mitotic cytokinesis"/>
    <property type="evidence" value="ECO:0007669"/>
    <property type="project" value="TreeGrafter"/>
</dbReference>
<feature type="compositionally biased region" description="Polar residues" evidence="3">
    <location>
        <begin position="205"/>
        <end position="234"/>
    </location>
</feature>
<reference evidence="4" key="2">
    <citation type="journal article" date="2014" name="BMC Genomics">
        <title>A genomic perspective to assessing quality of mass-reared SIT flies used in Mediterranean fruit fly (Ceratitis capitata) eradication in California.</title>
        <authorList>
            <person name="Calla B."/>
            <person name="Hall B."/>
            <person name="Hou S."/>
            <person name="Geib S.M."/>
        </authorList>
    </citation>
    <scope>NUCLEOTIDE SEQUENCE</scope>
</reference>
<dbReference type="GO" id="GO:0005737">
    <property type="term" value="C:cytoplasm"/>
    <property type="evidence" value="ECO:0007669"/>
    <property type="project" value="UniProtKB-SubCell"/>
</dbReference>
<reference evidence="4" key="1">
    <citation type="submission" date="2013-07" db="EMBL/GenBank/DDBJ databases">
        <authorList>
            <person name="Geib S."/>
        </authorList>
    </citation>
    <scope>NUCLEOTIDE SEQUENCE</scope>
</reference>
<feature type="region of interest" description="Disordered" evidence="3">
    <location>
        <begin position="32"/>
        <end position="72"/>
    </location>
</feature>
<name>W8CCS7_CERCA</name>
<feature type="compositionally biased region" description="Basic and acidic residues" evidence="3">
    <location>
        <begin position="195"/>
        <end position="204"/>
    </location>
</feature>
<feature type="compositionally biased region" description="Basic and acidic residues" evidence="3">
    <location>
        <begin position="122"/>
        <end position="133"/>
    </location>
</feature>
<feature type="compositionally biased region" description="Basic and acidic residues" evidence="3">
    <location>
        <begin position="171"/>
        <end position="182"/>
    </location>
</feature>
<feature type="region of interest" description="Disordered" evidence="3">
    <location>
        <begin position="701"/>
        <end position="723"/>
    </location>
</feature>
<proteinExistence type="evidence at transcript level"/>
<evidence type="ECO:0000256" key="3">
    <source>
        <dbReference type="SAM" id="MobiDB-lite"/>
    </source>
</evidence>
<feature type="compositionally biased region" description="Polar residues" evidence="3">
    <location>
        <begin position="486"/>
        <end position="510"/>
    </location>
</feature>
<dbReference type="AlphaFoldDB" id="W8CCS7"/>